<evidence type="ECO:0000256" key="1">
    <source>
        <dbReference type="SAM" id="MobiDB-lite"/>
    </source>
</evidence>
<accession>A0A142B9F9</accession>
<proteinExistence type="predicted"/>
<sequence length="110" mass="11654">MFKKKLPLSTVSENLSRHWLISTSLILSLTASTAYSVPPTKGEGSGTASSADAALPGQQPGLNANLQQLSLQPEQGASANIGEDDSVDGRLLDGFVAEADGFWQKIIRHF</sequence>
<dbReference type="PATRIC" id="fig|570277.3.peg.1301"/>
<dbReference type="AlphaFoldDB" id="A0A142B9F9"/>
<dbReference type="EMBL" id="CP013251">
    <property type="protein sequence ID" value="AMO55385.1"/>
    <property type="molecule type" value="Genomic_DNA"/>
</dbReference>
<dbReference type="KEGG" id="emp:EZMO1_1190"/>
<protein>
    <submittedName>
        <fullName evidence="2">Uncharacterized protein</fullName>
    </submittedName>
</protein>
<feature type="region of interest" description="Disordered" evidence="1">
    <location>
        <begin position="37"/>
        <end position="83"/>
    </location>
</feature>
<dbReference type="Proteomes" id="UP000071065">
    <property type="component" value="Chromosome"/>
</dbReference>
<reference evidence="2 3" key="1">
    <citation type="journal article" date="2016" name="Front. Microbiol.">
        <title>Genomic Insight into the Host-Endosymbiont Relationship of Endozoicomonas montiporae CL-33(T) with its Coral Host.</title>
        <authorList>
            <person name="Ding J.-Y."/>
            <person name="Shiu J.-H."/>
            <person name="Chen W.-M."/>
            <person name="Chiang Y.-R."/>
            <person name="Tang S.-L."/>
        </authorList>
    </citation>
    <scope>NUCLEOTIDE SEQUENCE [LARGE SCALE GENOMIC DNA]</scope>
    <source>
        <strain evidence="2 3">CL-33</strain>
    </source>
</reference>
<evidence type="ECO:0000313" key="3">
    <source>
        <dbReference type="Proteomes" id="UP000071065"/>
    </source>
</evidence>
<evidence type="ECO:0000313" key="2">
    <source>
        <dbReference type="EMBL" id="AMO55385.1"/>
    </source>
</evidence>
<name>A0A142B9F9_9GAMM</name>
<feature type="compositionally biased region" description="Polar residues" evidence="1">
    <location>
        <begin position="60"/>
        <end position="78"/>
    </location>
</feature>
<organism evidence="2 3">
    <name type="scientific">Endozoicomonas montiporae CL-33</name>
    <dbReference type="NCBI Taxonomy" id="570277"/>
    <lineage>
        <taxon>Bacteria</taxon>
        <taxon>Pseudomonadati</taxon>
        <taxon>Pseudomonadota</taxon>
        <taxon>Gammaproteobacteria</taxon>
        <taxon>Oceanospirillales</taxon>
        <taxon>Endozoicomonadaceae</taxon>
        <taxon>Endozoicomonas</taxon>
    </lineage>
</organism>
<gene>
    <name evidence="2" type="ORF">EZMO1_1190</name>
</gene>